<proteinExistence type="predicted"/>
<gene>
    <name evidence="2" type="ORF">QJS10_CPA16g00738</name>
</gene>
<evidence type="ECO:0000313" key="2">
    <source>
        <dbReference type="EMBL" id="KAK1294793.1"/>
    </source>
</evidence>
<keyword evidence="1" id="KW-1133">Transmembrane helix</keyword>
<organism evidence="2 3">
    <name type="scientific">Acorus calamus</name>
    <name type="common">Sweet flag</name>
    <dbReference type="NCBI Taxonomy" id="4465"/>
    <lineage>
        <taxon>Eukaryota</taxon>
        <taxon>Viridiplantae</taxon>
        <taxon>Streptophyta</taxon>
        <taxon>Embryophyta</taxon>
        <taxon>Tracheophyta</taxon>
        <taxon>Spermatophyta</taxon>
        <taxon>Magnoliopsida</taxon>
        <taxon>Liliopsida</taxon>
        <taxon>Acoraceae</taxon>
        <taxon>Acorus</taxon>
    </lineage>
</organism>
<reference evidence="2" key="1">
    <citation type="journal article" date="2023" name="Nat. Commun.">
        <title>Diploid and tetraploid genomes of Acorus and the evolution of monocots.</title>
        <authorList>
            <person name="Ma L."/>
            <person name="Liu K.W."/>
            <person name="Li Z."/>
            <person name="Hsiao Y.Y."/>
            <person name="Qi Y."/>
            <person name="Fu T."/>
            <person name="Tang G.D."/>
            <person name="Zhang D."/>
            <person name="Sun W.H."/>
            <person name="Liu D.K."/>
            <person name="Li Y."/>
            <person name="Chen G.Z."/>
            <person name="Liu X.D."/>
            <person name="Liao X.Y."/>
            <person name="Jiang Y.T."/>
            <person name="Yu X."/>
            <person name="Hao Y."/>
            <person name="Huang J."/>
            <person name="Zhao X.W."/>
            <person name="Ke S."/>
            <person name="Chen Y.Y."/>
            <person name="Wu W.L."/>
            <person name="Hsu J.L."/>
            <person name="Lin Y.F."/>
            <person name="Huang M.D."/>
            <person name="Li C.Y."/>
            <person name="Huang L."/>
            <person name="Wang Z.W."/>
            <person name="Zhao X."/>
            <person name="Zhong W.Y."/>
            <person name="Peng D.H."/>
            <person name="Ahmad S."/>
            <person name="Lan S."/>
            <person name="Zhang J.S."/>
            <person name="Tsai W.C."/>
            <person name="Van de Peer Y."/>
            <person name="Liu Z.J."/>
        </authorList>
    </citation>
    <scope>NUCLEOTIDE SEQUENCE</scope>
    <source>
        <strain evidence="2">CP</strain>
    </source>
</reference>
<reference evidence="2" key="2">
    <citation type="submission" date="2023-06" db="EMBL/GenBank/DDBJ databases">
        <authorList>
            <person name="Ma L."/>
            <person name="Liu K.-W."/>
            <person name="Li Z."/>
            <person name="Hsiao Y.-Y."/>
            <person name="Qi Y."/>
            <person name="Fu T."/>
            <person name="Tang G."/>
            <person name="Zhang D."/>
            <person name="Sun W.-H."/>
            <person name="Liu D.-K."/>
            <person name="Li Y."/>
            <person name="Chen G.-Z."/>
            <person name="Liu X.-D."/>
            <person name="Liao X.-Y."/>
            <person name="Jiang Y.-T."/>
            <person name="Yu X."/>
            <person name="Hao Y."/>
            <person name="Huang J."/>
            <person name="Zhao X.-W."/>
            <person name="Ke S."/>
            <person name="Chen Y.-Y."/>
            <person name="Wu W.-L."/>
            <person name="Hsu J.-L."/>
            <person name="Lin Y.-F."/>
            <person name="Huang M.-D."/>
            <person name="Li C.-Y."/>
            <person name="Huang L."/>
            <person name="Wang Z.-W."/>
            <person name="Zhao X."/>
            <person name="Zhong W.-Y."/>
            <person name="Peng D.-H."/>
            <person name="Ahmad S."/>
            <person name="Lan S."/>
            <person name="Zhang J.-S."/>
            <person name="Tsai W.-C."/>
            <person name="Van De Peer Y."/>
            <person name="Liu Z.-J."/>
        </authorList>
    </citation>
    <scope>NUCLEOTIDE SEQUENCE</scope>
    <source>
        <strain evidence="2">CP</strain>
        <tissue evidence="2">Leaves</tissue>
    </source>
</reference>
<sequence>MRQGCCDALQPSQKDITLDQDGPLDNVQRRLHKYCNSGVNRWRANIIRVYLKGLWALLILYRGVIPIGAYHHPDRLHHPSFS</sequence>
<name>A0AAV9CZW4_ACOCL</name>
<keyword evidence="1" id="KW-0472">Membrane</keyword>
<dbReference type="AlphaFoldDB" id="A0AAV9CZW4"/>
<feature type="transmembrane region" description="Helical" evidence="1">
    <location>
        <begin position="49"/>
        <end position="70"/>
    </location>
</feature>
<dbReference type="EMBL" id="JAUJYO010000016">
    <property type="protein sequence ID" value="KAK1294793.1"/>
    <property type="molecule type" value="Genomic_DNA"/>
</dbReference>
<accession>A0AAV9CZW4</accession>
<protein>
    <submittedName>
        <fullName evidence="2">Uncharacterized protein</fullName>
    </submittedName>
</protein>
<evidence type="ECO:0000256" key="1">
    <source>
        <dbReference type="SAM" id="Phobius"/>
    </source>
</evidence>
<keyword evidence="3" id="KW-1185">Reference proteome</keyword>
<keyword evidence="1" id="KW-0812">Transmembrane</keyword>
<comment type="caution">
    <text evidence="2">The sequence shown here is derived from an EMBL/GenBank/DDBJ whole genome shotgun (WGS) entry which is preliminary data.</text>
</comment>
<evidence type="ECO:0000313" key="3">
    <source>
        <dbReference type="Proteomes" id="UP001180020"/>
    </source>
</evidence>
<dbReference type="Proteomes" id="UP001180020">
    <property type="component" value="Unassembled WGS sequence"/>
</dbReference>